<protein>
    <recommendedName>
        <fullName evidence="7">WW domain-containing protein</fullName>
    </recommendedName>
</protein>
<keyword evidence="9" id="KW-1185">Reference proteome</keyword>
<evidence type="ECO:0000256" key="6">
    <source>
        <dbReference type="SAM" id="MobiDB-lite"/>
    </source>
</evidence>
<name>A0A1Y2D2J4_9FUNG</name>
<evidence type="ECO:0000256" key="1">
    <source>
        <dbReference type="ARBA" id="ARBA00004123"/>
    </source>
</evidence>
<dbReference type="AlphaFoldDB" id="A0A1Y2D2J4"/>
<feature type="domain" description="WW" evidence="7">
    <location>
        <begin position="113"/>
        <end position="146"/>
    </location>
</feature>
<keyword evidence="3" id="KW-0963">Cytoplasm</keyword>
<dbReference type="InterPro" id="IPR051583">
    <property type="entry name" value="YAP1"/>
</dbReference>
<dbReference type="PROSITE" id="PS50020">
    <property type="entry name" value="WW_DOMAIN_2"/>
    <property type="match status" value="1"/>
</dbReference>
<dbReference type="FunFam" id="2.20.70.10:FF:000017">
    <property type="entry name" value="E3 ubiquitin-protein ligase"/>
    <property type="match status" value="1"/>
</dbReference>
<dbReference type="GO" id="GO:0035329">
    <property type="term" value="P:hippo signaling"/>
    <property type="evidence" value="ECO:0007669"/>
    <property type="project" value="TreeGrafter"/>
</dbReference>
<evidence type="ECO:0000256" key="2">
    <source>
        <dbReference type="ARBA" id="ARBA00004496"/>
    </source>
</evidence>
<proteinExistence type="predicted"/>
<evidence type="ECO:0000256" key="5">
    <source>
        <dbReference type="SAM" id="Coils"/>
    </source>
</evidence>
<evidence type="ECO:0000313" key="9">
    <source>
        <dbReference type="Proteomes" id="UP000193642"/>
    </source>
</evidence>
<dbReference type="Pfam" id="PF00397">
    <property type="entry name" value="WW"/>
    <property type="match status" value="1"/>
</dbReference>
<feature type="region of interest" description="Disordered" evidence="6">
    <location>
        <begin position="1"/>
        <end position="30"/>
    </location>
</feature>
<dbReference type="GO" id="GO:0045944">
    <property type="term" value="P:positive regulation of transcription by RNA polymerase II"/>
    <property type="evidence" value="ECO:0007669"/>
    <property type="project" value="TreeGrafter"/>
</dbReference>
<dbReference type="PROSITE" id="PS01159">
    <property type="entry name" value="WW_DOMAIN_1"/>
    <property type="match status" value="1"/>
</dbReference>
<dbReference type="GO" id="GO:0005737">
    <property type="term" value="C:cytoplasm"/>
    <property type="evidence" value="ECO:0007669"/>
    <property type="project" value="UniProtKB-SubCell"/>
</dbReference>
<dbReference type="Gene3D" id="2.20.70.10">
    <property type="match status" value="1"/>
</dbReference>
<dbReference type="InterPro" id="IPR001202">
    <property type="entry name" value="WW_dom"/>
</dbReference>
<dbReference type="EMBL" id="MCGO01000001">
    <property type="protein sequence ID" value="ORY53470.1"/>
    <property type="molecule type" value="Genomic_DNA"/>
</dbReference>
<dbReference type="SMART" id="SM00456">
    <property type="entry name" value="WW"/>
    <property type="match status" value="1"/>
</dbReference>
<feature type="compositionally biased region" description="Basic and acidic residues" evidence="6">
    <location>
        <begin position="195"/>
        <end position="214"/>
    </location>
</feature>
<feature type="compositionally biased region" description="Low complexity" evidence="6">
    <location>
        <begin position="177"/>
        <end position="187"/>
    </location>
</feature>
<organism evidence="8 9">
    <name type="scientific">Rhizoclosmatium globosum</name>
    <dbReference type="NCBI Taxonomy" id="329046"/>
    <lineage>
        <taxon>Eukaryota</taxon>
        <taxon>Fungi</taxon>
        <taxon>Fungi incertae sedis</taxon>
        <taxon>Chytridiomycota</taxon>
        <taxon>Chytridiomycota incertae sedis</taxon>
        <taxon>Chytridiomycetes</taxon>
        <taxon>Chytridiales</taxon>
        <taxon>Chytriomycetaceae</taxon>
        <taxon>Rhizoclosmatium</taxon>
    </lineage>
</organism>
<dbReference type="GO" id="GO:0005634">
    <property type="term" value="C:nucleus"/>
    <property type="evidence" value="ECO:0007669"/>
    <property type="project" value="UniProtKB-SubCell"/>
</dbReference>
<dbReference type="PANTHER" id="PTHR17616:SF8">
    <property type="entry name" value="TRANSCRIPTIONAL COACTIVATOR YORKIE"/>
    <property type="match status" value="1"/>
</dbReference>
<keyword evidence="4" id="KW-0539">Nucleus</keyword>
<accession>A0A1Y2D2J4</accession>
<dbReference type="CDD" id="cd00201">
    <property type="entry name" value="WW"/>
    <property type="match status" value="1"/>
</dbReference>
<evidence type="ECO:0000256" key="4">
    <source>
        <dbReference type="ARBA" id="ARBA00023242"/>
    </source>
</evidence>
<gene>
    <name evidence="8" type="ORF">BCR33DRAFT_732363</name>
</gene>
<feature type="coiled-coil region" evidence="5">
    <location>
        <begin position="47"/>
        <end position="79"/>
    </location>
</feature>
<dbReference type="InterPro" id="IPR036020">
    <property type="entry name" value="WW_dom_sf"/>
</dbReference>
<dbReference type="Proteomes" id="UP000193642">
    <property type="component" value="Unassembled WGS sequence"/>
</dbReference>
<dbReference type="PANTHER" id="PTHR17616">
    <property type="entry name" value="YES-ASSOCIATED PROTEIN YAP1 FAMILY MEMBER"/>
    <property type="match status" value="1"/>
</dbReference>
<evidence type="ECO:0000256" key="3">
    <source>
        <dbReference type="ARBA" id="ARBA00022490"/>
    </source>
</evidence>
<keyword evidence="5" id="KW-0175">Coiled coil</keyword>
<reference evidence="8 9" key="1">
    <citation type="submission" date="2016-07" db="EMBL/GenBank/DDBJ databases">
        <title>Pervasive Adenine N6-methylation of Active Genes in Fungi.</title>
        <authorList>
            <consortium name="DOE Joint Genome Institute"/>
            <person name="Mondo S.J."/>
            <person name="Dannebaum R.O."/>
            <person name="Kuo R.C."/>
            <person name="Labutti K."/>
            <person name="Haridas S."/>
            <person name="Kuo A."/>
            <person name="Salamov A."/>
            <person name="Ahrendt S.R."/>
            <person name="Lipzen A."/>
            <person name="Sullivan W."/>
            <person name="Andreopoulos W.B."/>
            <person name="Clum A."/>
            <person name="Lindquist E."/>
            <person name="Daum C."/>
            <person name="Ramamoorthy G.K."/>
            <person name="Gryganskyi A."/>
            <person name="Culley D."/>
            <person name="Magnuson J.K."/>
            <person name="James T.Y."/>
            <person name="O'Malley M.A."/>
            <person name="Stajich J.E."/>
            <person name="Spatafora J.W."/>
            <person name="Visel A."/>
            <person name="Grigoriev I.V."/>
        </authorList>
    </citation>
    <scope>NUCLEOTIDE SEQUENCE [LARGE SCALE GENOMIC DNA]</scope>
    <source>
        <strain evidence="8 9">JEL800</strain>
    </source>
</reference>
<dbReference type="STRING" id="329046.A0A1Y2D2J4"/>
<evidence type="ECO:0000259" key="7">
    <source>
        <dbReference type="PROSITE" id="PS50020"/>
    </source>
</evidence>
<comment type="caution">
    <text evidence="8">The sequence shown here is derived from an EMBL/GenBank/DDBJ whole genome shotgun (WGS) entry which is preliminary data.</text>
</comment>
<sequence length="214" mass="23763">MLPPIKHVATTPTVPERPVSISPPPVRDPNPFLQTNIAVGLGELQQQQRLQQQEEALKIQKKRAANAAAAQEAAAVQEDKKFGFLGGLFGGIAALLSSDEKHVQQQSHGEDRGPLPEGWAEATTRDGRTYYVDHIAKITTWTDPRTLTINSKFRAKDHNGKVQEVVFLGNGVKIAAQSQPTPQQQQPKESNPFFEDPRKKAEDRMMQRIKEMKG</sequence>
<dbReference type="OrthoDB" id="3045089at2759"/>
<dbReference type="GO" id="GO:0003713">
    <property type="term" value="F:transcription coactivator activity"/>
    <property type="evidence" value="ECO:0007669"/>
    <property type="project" value="TreeGrafter"/>
</dbReference>
<evidence type="ECO:0000313" key="8">
    <source>
        <dbReference type="EMBL" id="ORY53470.1"/>
    </source>
</evidence>
<feature type="region of interest" description="Disordered" evidence="6">
    <location>
        <begin position="176"/>
        <end position="214"/>
    </location>
</feature>
<dbReference type="SUPFAM" id="SSF51045">
    <property type="entry name" value="WW domain"/>
    <property type="match status" value="1"/>
</dbReference>
<comment type="subcellular location">
    <subcellularLocation>
        <location evidence="2">Cytoplasm</location>
    </subcellularLocation>
    <subcellularLocation>
        <location evidence="1">Nucleus</location>
    </subcellularLocation>
</comment>